<reference evidence="1 2" key="2">
    <citation type="journal article" date="2022" name="Mol. Ecol. Resour.">
        <title>The genomes of chicory, endive, great burdock and yacon provide insights into Asteraceae paleo-polyploidization history and plant inulin production.</title>
        <authorList>
            <person name="Fan W."/>
            <person name="Wang S."/>
            <person name="Wang H."/>
            <person name="Wang A."/>
            <person name="Jiang F."/>
            <person name="Liu H."/>
            <person name="Zhao H."/>
            <person name="Xu D."/>
            <person name="Zhang Y."/>
        </authorList>
    </citation>
    <scope>NUCLEOTIDE SEQUENCE [LARGE SCALE GENOMIC DNA]</scope>
    <source>
        <strain evidence="2">cv. Niubang</strain>
    </source>
</reference>
<organism evidence="1 2">
    <name type="scientific">Arctium lappa</name>
    <name type="common">Greater burdock</name>
    <name type="synonym">Lappa major</name>
    <dbReference type="NCBI Taxonomy" id="4217"/>
    <lineage>
        <taxon>Eukaryota</taxon>
        <taxon>Viridiplantae</taxon>
        <taxon>Streptophyta</taxon>
        <taxon>Embryophyta</taxon>
        <taxon>Tracheophyta</taxon>
        <taxon>Spermatophyta</taxon>
        <taxon>Magnoliopsida</taxon>
        <taxon>eudicotyledons</taxon>
        <taxon>Gunneridae</taxon>
        <taxon>Pentapetalae</taxon>
        <taxon>asterids</taxon>
        <taxon>campanulids</taxon>
        <taxon>Asterales</taxon>
        <taxon>Asteraceae</taxon>
        <taxon>Carduoideae</taxon>
        <taxon>Cardueae</taxon>
        <taxon>Arctiinae</taxon>
        <taxon>Arctium</taxon>
    </lineage>
</organism>
<name>A0ACB9DJL0_ARCLA</name>
<keyword evidence="2" id="KW-1185">Reference proteome</keyword>
<proteinExistence type="predicted"/>
<sequence length="89" mass="10129">MALIALEYEASKQRSLAFLSTGVEETPSADTYNSACRHLMGEGLGCLNVKELKQTRLERGISRIRSKKEIELNTTTRSCVQRYKIQRHL</sequence>
<reference evidence="2" key="1">
    <citation type="journal article" date="2022" name="Mol. Ecol. Resour.">
        <title>The genomes of chicory, endive, great burdock and yacon provide insights into Asteraceae palaeo-polyploidization history and plant inulin production.</title>
        <authorList>
            <person name="Fan W."/>
            <person name="Wang S."/>
            <person name="Wang H."/>
            <person name="Wang A."/>
            <person name="Jiang F."/>
            <person name="Liu H."/>
            <person name="Zhao H."/>
            <person name="Xu D."/>
            <person name="Zhang Y."/>
        </authorList>
    </citation>
    <scope>NUCLEOTIDE SEQUENCE [LARGE SCALE GENOMIC DNA]</scope>
    <source>
        <strain evidence="2">cv. Niubang</strain>
    </source>
</reference>
<dbReference type="EMBL" id="CM042049">
    <property type="protein sequence ID" value="KAI3746843.1"/>
    <property type="molecule type" value="Genomic_DNA"/>
</dbReference>
<accession>A0ACB9DJL0</accession>
<protein>
    <submittedName>
        <fullName evidence="1">Uncharacterized protein</fullName>
    </submittedName>
</protein>
<evidence type="ECO:0000313" key="2">
    <source>
        <dbReference type="Proteomes" id="UP001055879"/>
    </source>
</evidence>
<dbReference type="Proteomes" id="UP001055879">
    <property type="component" value="Linkage Group LG03"/>
</dbReference>
<comment type="caution">
    <text evidence="1">The sequence shown here is derived from an EMBL/GenBank/DDBJ whole genome shotgun (WGS) entry which is preliminary data.</text>
</comment>
<evidence type="ECO:0000313" key="1">
    <source>
        <dbReference type="EMBL" id="KAI3746843.1"/>
    </source>
</evidence>
<gene>
    <name evidence="1" type="ORF">L6452_09285</name>
</gene>